<comment type="caution">
    <text evidence="1">The sequence shown here is derived from an EMBL/GenBank/DDBJ whole genome shotgun (WGS) entry which is preliminary data.</text>
</comment>
<gene>
    <name evidence="1" type="ORF">MOZ64_02640</name>
</gene>
<proteinExistence type="predicted"/>
<sequence length="76" mass="9049">MHKQVNYIHTILIMDNFLPAFERVQQTSMDKHVDVQFENIRKDIQTKRNDHEVVADSNRQVHQNYLNNVANQSETI</sequence>
<dbReference type="RefSeq" id="WP_320325072.1">
    <property type="nucleotide sequence ID" value="NZ_JALBUS010000003.1"/>
</dbReference>
<keyword evidence="2" id="KW-1185">Reference proteome</keyword>
<name>A0ABU4WLS6_9FIRM</name>
<organism evidence="1 2">
    <name type="scientific">Absicoccus intestinalis</name>
    <dbReference type="NCBI Taxonomy" id="2926319"/>
    <lineage>
        <taxon>Bacteria</taxon>
        <taxon>Bacillati</taxon>
        <taxon>Bacillota</taxon>
        <taxon>Erysipelotrichia</taxon>
        <taxon>Erysipelotrichales</taxon>
        <taxon>Erysipelotrichaceae</taxon>
        <taxon>Absicoccus</taxon>
    </lineage>
</organism>
<dbReference type="Proteomes" id="UP001285244">
    <property type="component" value="Unassembled WGS sequence"/>
</dbReference>
<reference evidence="1 2" key="1">
    <citation type="submission" date="2022-03" db="EMBL/GenBank/DDBJ databases">
        <title>Novel taxa within the pig intestine.</title>
        <authorList>
            <person name="Wylensek D."/>
            <person name="Bishof K."/>
            <person name="Afrizal A."/>
            <person name="Clavel T."/>
        </authorList>
    </citation>
    <scope>NUCLEOTIDE SEQUENCE [LARGE SCALE GENOMIC DNA]</scope>
    <source>
        <strain evidence="1 2">Cla-KB-P134</strain>
    </source>
</reference>
<evidence type="ECO:0000313" key="1">
    <source>
        <dbReference type="EMBL" id="MDX8416743.1"/>
    </source>
</evidence>
<protein>
    <submittedName>
        <fullName evidence="1">Uncharacterized protein</fullName>
    </submittedName>
</protein>
<accession>A0ABU4WLS6</accession>
<evidence type="ECO:0000313" key="2">
    <source>
        <dbReference type="Proteomes" id="UP001285244"/>
    </source>
</evidence>
<dbReference type="EMBL" id="JALBUS010000003">
    <property type="protein sequence ID" value="MDX8416743.1"/>
    <property type="molecule type" value="Genomic_DNA"/>
</dbReference>